<dbReference type="InterPro" id="IPR011711">
    <property type="entry name" value="GntR_C"/>
</dbReference>
<evidence type="ECO:0000256" key="3">
    <source>
        <dbReference type="ARBA" id="ARBA00023163"/>
    </source>
</evidence>
<feature type="domain" description="HTH gntR-type" evidence="4">
    <location>
        <begin position="11"/>
        <end position="77"/>
    </location>
</feature>
<dbReference type="Pfam" id="PF07729">
    <property type="entry name" value="FCD"/>
    <property type="match status" value="1"/>
</dbReference>
<dbReference type="GO" id="GO:0003677">
    <property type="term" value="F:DNA binding"/>
    <property type="evidence" value="ECO:0007669"/>
    <property type="project" value="UniProtKB-KW"/>
</dbReference>
<dbReference type="GO" id="GO:0003700">
    <property type="term" value="F:DNA-binding transcription factor activity"/>
    <property type="evidence" value="ECO:0007669"/>
    <property type="project" value="InterPro"/>
</dbReference>
<keyword evidence="10" id="KW-1185">Reference proteome</keyword>
<dbReference type="EMBL" id="QKXQ01000557">
    <property type="protein sequence ID" value="REH91184.1"/>
    <property type="molecule type" value="Genomic_DNA"/>
</dbReference>
<organism evidence="6 9">
    <name type="scientific">Staphylococcus felis</name>
    <dbReference type="NCBI Taxonomy" id="46127"/>
    <lineage>
        <taxon>Bacteria</taxon>
        <taxon>Bacillati</taxon>
        <taxon>Bacillota</taxon>
        <taxon>Bacilli</taxon>
        <taxon>Bacillales</taxon>
        <taxon>Staphylococcaceae</taxon>
        <taxon>Staphylococcus</taxon>
    </lineage>
</organism>
<dbReference type="PANTHER" id="PTHR43537:SF24">
    <property type="entry name" value="GLUCONATE OPERON TRANSCRIPTIONAL REPRESSOR"/>
    <property type="match status" value="1"/>
</dbReference>
<dbReference type="Pfam" id="PF00392">
    <property type="entry name" value="GntR"/>
    <property type="match status" value="1"/>
</dbReference>
<dbReference type="SUPFAM" id="SSF48008">
    <property type="entry name" value="GntR ligand-binding domain-like"/>
    <property type="match status" value="1"/>
</dbReference>
<keyword evidence="1" id="KW-0805">Transcription regulation</keyword>
<dbReference type="InterPro" id="IPR008920">
    <property type="entry name" value="TF_FadR/GntR_C"/>
</dbReference>
<name>A0A3E0ILT3_9STAP</name>
<dbReference type="Proteomes" id="UP000597038">
    <property type="component" value="Unassembled WGS sequence"/>
</dbReference>
<reference evidence="8 9" key="1">
    <citation type="journal article" date="2018" name="Vet. Microbiol.">
        <title>Characterisation of Staphylococcus felis isolated from cats using whole genome sequencing.</title>
        <authorList>
            <person name="Worthing K."/>
            <person name="Pang S."/>
            <person name="Trott D.J."/>
            <person name="Abraham S."/>
            <person name="Coombs G.W."/>
            <person name="Jordan D."/>
            <person name="McIntyre L."/>
            <person name="Davies M.R."/>
            <person name="Norris J."/>
        </authorList>
    </citation>
    <scope>NUCLEOTIDE SEQUENCE [LARGE SCALE GENOMIC DNA]</scope>
    <source>
        <strain evidence="7 8">F25</strain>
        <strain evidence="6 9">F9</strain>
    </source>
</reference>
<evidence type="ECO:0000313" key="6">
    <source>
        <dbReference type="EMBL" id="REH91184.1"/>
    </source>
</evidence>
<dbReference type="AlphaFoldDB" id="A0A3E0ILT3"/>
<evidence type="ECO:0000313" key="7">
    <source>
        <dbReference type="EMBL" id="REI20785.1"/>
    </source>
</evidence>
<dbReference type="InterPro" id="IPR036388">
    <property type="entry name" value="WH-like_DNA-bd_sf"/>
</dbReference>
<dbReference type="SUPFAM" id="SSF46785">
    <property type="entry name" value="Winged helix' DNA-binding domain"/>
    <property type="match status" value="1"/>
</dbReference>
<evidence type="ECO:0000256" key="2">
    <source>
        <dbReference type="ARBA" id="ARBA00023125"/>
    </source>
</evidence>
<evidence type="ECO:0000313" key="10">
    <source>
        <dbReference type="Proteomes" id="UP000597038"/>
    </source>
</evidence>
<keyword evidence="2" id="KW-0238">DNA-binding</keyword>
<dbReference type="EMBL" id="JAEDAQ010000005">
    <property type="protein sequence ID" value="MBH9580608.1"/>
    <property type="molecule type" value="Genomic_DNA"/>
</dbReference>
<dbReference type="RefSeq" id="WP_115856260.1">
    <property type="nucleotide sequence ID" value="NZ_CAJUZQ010000005.1"/>
</dbReference>
<gene>
    <name evidence="7" type="ORF">DOS76_08290</name>
    <name evidence="6" type="ORF">DOS83_11710</name>
    <name evidence="5" type="ORF">I9026_04405</name>
</gene>
<dbReference type="OrthoDB" id="368257at2"/>
<dbReference type="SMART" id="SM00895">
    <property type="entry name" value="FCD"/>
    <property type="match status" value="1"/>
</dbReference>
<proteinExistence type="predicted"/>
<dbReference type="PANTHER" id="PTHR43537">
    <property type="entry name" value="TRANSCRIPTIONAL REGULATOR, GNTR FAMILY"/>
    <property type="match status" value="1"/>
</dbReference>
<evidence type="ECO:0000313" key="5">
    <source>
        <dbReference type="EMBL" id="MBH9580608.1"/>
    </source>
</evidence>
<protein>
    <submittedName>
        <fullName evidence="6">GntR family transcriptional regulator</fullName>
    </submittedName>
</protein>
<dbReference type="EMBL" id="QKYD01000121">
    <property type="protein sequence ID" value="REI20785.1"/>
    <property type="molecule type" value="Genomic_DNA"/>
</dbReference>
<dbReference type="Proteomes" id="UP000256337">
    <property type="component" value="Unassembled WGS sequence"/>
</dbReference>
<dbReference type="Gene3D" id="1.10.10.10">
    <property type="entry name" value="Winged helix-like DNA-binding domain superfamily/Winged helix DNA-binding domain"/>
    <property type="match status" value="1"/>
</dbReference>
<dbReference type="Proteomes" id="UP000256562">
    <property type="component" value="Unassembled WGS sequence"/>
</dbReference>
<keyword evidence="3" id="KW-0804">Transcription</keyword>
<dbReference type="InterPro" id="IPR000524">
    <property type="entry name" value="Tscrpt_reg_HTH_GntR"/>
</dbReference>
<dbReference type="SMART" id="SM00345">
    <property type="entry name" value="HTH_GNTR"/>
    <property type="match status" value="1"/>
</dbReference>
<evidence type="ECO:0000256" key="1">
    <source>
        <dbReference type="ARBA" id="ARBA00023015"/>
    </source>
</evidence>
<evidence type="ECO:0000313" key="8">
    <source>
        <dbReference type="Proteomes" id="UP000256337"/>
    </source>
</evidence>
<evidence type="ECO:0000313" key="9">
    <source>
        <dbReference type="Proteomes" id="UP000256562"/>
    </source>
</evidence>
<dbReference type="Gene3D" id="1.20.120.530">
    <property type="entry name" value="GntR ligand-binding domain-like"/>
    <property type="match status" value="1"/>
</dbReference>
<reference evidence="5 10" key="2">
    <citation type="submission" date="2020-12" db="EMBL/GenBank/DDBJ databases">
        <title>Genomic analysis of Staphylococcus felis from a cat with skin infection.</title>
        <authorList>
            <person name="Aslantas O."/>
            <person name="Keskin O."/>
            <person name="Buyukaltay K."/>
            <person name="Gullu Yucetepe A."/>
        </authorList>
    </citation>
    <scope>NUCLEOTIDE SEQUENCE [LARGE SCALE GENOMIC DNA]</scope>
    <source>
        <strain evidence="5 10">HARRANVET</strain>
    </source>
</reference>
<accession>A0A3E0ILT3</accession>
<sequence length="224" mass="26846">MDYPKEWQVHLSKGERIAAVLRLNIINGEMDQHRLITENQIADRFKVSRSPVRDAFKILSQERLIRLERMGAEIIPFNEEKRQELSDIRLMIEAFAFTKIVERNDIDMIIKNMLQSLEIMRVSVQFEDATRFTTEDLRFHEVMVEACEHSYLMHIWQQMKPIMLCLIYISMKERMETNRSDFERILDNHQQFIEAIKAKDRHQMYEAFKANFNDINNNIGAFWS</sequence>
<dbReference type="InterPro" id="IPR036390">
    <property type="entry name" value="WH_DNA-bd_sf"/>
</dbReference>
<dbReference type="PROSITE" id="PS50949">
    <property type="entry name" value="HTH_GNTR"/>
    <property type="match status" value="1"/>
</dbReference>
<comment type="caution">
    <text evidence="6">The sequence shown here is derived from an EMBL/GenBank/DDBJ whole genome shotgun (WGS) entry which is preliminary data.</text>
</comment>
<evidence type="ECO:0000259" key="4">
    <source>
        <dbReference type="PROSITE" id="PS50949"/>
    </source>
</evidence>